<accession>A0A0F7D1Z2</accession>
<dbReference type="EMBL" id="CABEEZ010000109">
    <property type="protein sequence ID" value="VTR43768.1"/>
    <property type="molecule type" value="Genomic_DNA"/>
</dbReference>
<dbReference type="RefSeq" id="WP_024483483.1">
    <property type="nucleotide sequence ID" value="NZ_CAMKUH010000003.1"/>
</dbReference>
<organism evidence="1">
    <name type="scientific">Serratia fonticola</name>
    <dbReference type="NCBI Taxonomy" id="47917"/>
    <lineage>
        <taxon>Bacteria</taxon>
        <taxon>Pseudomonadati</taxon>
        <taxon>Pseudomonadota</taxon>
        <taxon>Gammaproteobacteria</taxon>
        <taxon>Enterobacterales</taxon>
        <taxon>Yersiniaceae</taxon>
        <taxon>Serratia</taxon>
    </lineage>
</organism>
<sequence>MKQIQANIIHQLYKAEEGDVVDNNYVRLASGWVVQSQPNDQEYLVLSPIYTLLFKDLSDGKYYYTSRTAPRYPTDANDSSRTARYYEPFYNIKDPFEVYDCERSMIQVGATTWEEGLAP</sequence>
<dbReference type="GeneID" id="30320951"/>
<gene>
    <name evidence="1" type="ORF">NCTC12965_04997</name>
</gene>
<dbReference type="KEGG" id="sfw:WN53_12295"/>
<reference evidence="1" key="1">
    <citation type="submission" date="2019-05" db="EMBL/GenBank/DDBJ databases">
        <authorList>
            <consortium name="Pathogen Informatics"/>
        </authorList>
    </citation>
    <scope>NUCLEOTIDE SEQUENCE [LARGE SCALE GENOMIC DNA]</scope>
    <source>
        <strain evidence="1">NCTC12965</strain>
    </source>
</reference>
<dbReference type="AlphaFoldDB" id="A0A0F7D1Z2"/>
<evidence type="ECO:0000313" key="1">
    <source>
        <dbReference type="EMBL" id="VTR43768.1"/>
    </source>
</evidence>
<name>A0A0F7D1Z2_SERFO</name>
<protein>
    <submittedName>
        <fullName evidence="1">Uncharacterized protein</fullName>
    </submittedName>
</protein>
<proteinExistence type="predicted"/>